<accession>A0A504J4Y1</accession>
<evidence type="ECO:0000259" key="1">
    <source>
        <dbReference type="Pfam" id="PF12883"/>
    </source>
</evidence>
<keyword evidence="3" id="KW-1185">Reference proteome</keyword>
<dbReference type="InterPro" id="IPR024289">
    <property type="entry name" value="DUF3828"/>
</dbReference>
<dbReference type="Gene3D" id="3.10.450.50">
    <property type="match status" value="1"/>
</dbReference>
<dbReference type="OrthoDB" id="1358588at2"/>
<proteinExistence type="predicted"/>
<dbReference type="Proteomes" id="UP000315540">
    <property type="component" value="Unassembled WGS sequence"/>
</dbReference>
<gene>
    <name evidence="2" type="ORF">FHK87_11320</name>
</gene>
<sequence>MNNRVNYFILIILLVVACKQRQNPKENNLNTVDTTSVKTNKEKNTADINDSEAIQAIKKFYASFYFTDNIEFDDNTLSNFISKRLLNYMNALRTEDNYILDYDPFIKAQDFNGEVIKKTFKVEASPDKINEFKVHFNVFQLENEPSTEIILHVIKNENTYMIDAINNDSMLNLDELEKHEAELTKYIDEASEESIVCNKDISQFITFLSIDLLDDKYKKSYPSIPIILKNDSCNFSVERYPDQLHFKVIPNAIDTIIVLKARDIENEACYQCLEITKIETLQGNKNLYYDISQNNNVIIQKGSIEDILEKRNLSFSDLDLDNSYQTYENMIGSTDLPEILQPSYIFNSDPSWKENISIKDIHKKIHSSKSIDTTLQSLQKEYSEYIANHEHVSFDNLLSEEQNGYFHSGGFTVEKDYYINIETINIIFISQKNKMYTVEWINDWEELIRVDYQPPFDDNEVEAVNETYQINKWDNNSKINLFHPDMSFGKYLIVYEIKLKQRDVYIQSPIEIITYKKP</sequence>
<dbReference type="EMBL" id="VFWZ01000003">
    <property type="protein sequence ID" value="TPN85867.1"/>
    <property type="molecule type" value="Genomic_DNA"/>
</dbReference>
<dbReference type="PROSITE" id="PS51257">
    <property type="entry name" value="PROKAR_LIPOPROTEIN"/>
    <property type="match status" value="1"/>
</dbReference>
<protein>
    <submittedName>
        <fullName evidence="2">DUF3828 domain-containing protein</fullName>
    </submittedName>
</protein>
<dbReference type="Pfam" id="PF12883">
    <property type="entry name" value="DUF3828"/>
    <property type="match status" value="1"/>
</dbReference>
<comment type="caution">
    <text evidence="2">The sequence shown here is derived from an EMBL/GenBank/DDBJ whole genome shotgun (WGS) entry which is preliminary data.</text>
</comment>
<organism evidence="2 3">
    <name type="scientific">Aquimarina algicola</name>
    <dbReference type="NCBI Taxonomy" id="2589995"/>
    <lineage>
        <taxon>Bacteria</taxon>
        <taxon>Pseudomonadati</taxon>
        <taxon>Bacteroidota</taxon>
        <taxon>Flavobacteriia</taxon>
        <taxon>Flavobacteriales</taxon>
        <taxon>Flavobacteriaceae</taxon>
        <taxon>Aquimarina</taxon>
    </lineage>
</organism>
<name>A0A504J4Y1_9FLAO</name>
<dbReference type="AlphaFoldDB" id="A0A504J4Y1"/>
<reference evidence="2 3" key="1">
    <citation type="submission" date="2019-06" db="EMBL/GenBank/DDBJ databases">
        <authorList>
            <person name="Meng X."/>
        </authorList>
    </citation>
    <scope>NUCLEOTIDE SEQUENCE [LARGE SCALE GENOMIC DNA]</scope>
    <source>
        <strain evidence="2 3">M625</strain>
    </source>
</reference>
<evidence type="ECO:0000313" key="2">
    <source>
        <dbReference type="EMBL" id="TPN85867.1"/>
    </source>
</evidence>
<evidence type="ECO:0000313" key="3">
    <source>
        <dbReference type="Proteomes" id="UP000315540"/>
    </source>
</evidence>
<dbReference type="RefSeq" id="WP_140592862.1">
    <property type="nucleotide sequence ID" value="NZ_VFWZ01000003.1"/>
</dbReference>
<feature type="domain" description="DUF3828" evidence="1">
    <location>
        <begin position="55"/>
        <end position="168"/>
    </location>
</feature>